<dbReference type="PATRIC" id="fig|1278073.3.peg.6702"/>
<dbReference type="AlphaFoldDB" id="L7UFY0"/>
<accession>L7UFY0</accession>
<evidence type="ECO:0000313" key="3">
    <source>
        <dbReference type="Proteomes" id="UP000011131"/>
    </source>
</evidence>
<keyword evidence="3" id="KW-1185">Reference proteome</keyword>
<gene>
    <name evidence="2" type="ordered locus">MYSTI_06603</name>
</gene>
<dbReference type="HOGENOM" id="CLU_045796_0_0_7"/>
<evidence type="ECO:0000313" key="2">
    <source>
        <dbReference type="EMBL" id="AGC47876.1"/>
    </source>
</evidence>
<feature type="domain" description="DUF2169" evidence="1">
    <location>
        <begin position="46"/>
        <end position="334"/>
    </location>
</feature>
<reference evidence="2 3" key="1">
    <citation type="journal article" date="2013" name="Genome Announc.">
        <title>Complete genome sequence of Myxococcus stipitatus strain DSM 14675, a fruiting myxobacterium.</title>
        <authorList>
            <person name="Huntley S."/>
            <person name="Kneip S."/>
            <person name="Treuner-Lange A."/>
            <person name="Sogaard-Andersen L."/>
        </authorList>
    </citation>
    <scope>NUCLEOTIDE SEQUENCE [LARGE SCALE GENOMIC DNA]</scope>
    <source>
        <strain evidence="3">DSM 14675 / JCM 12634 / Mx s8</strain>
    </source>
</reference>
<organism evidence="2 3">
    <name type="scientific">Myxococcus stipitatus (strain DSM 14675 / JCM 12634 / Mx s8)</name>
    <dbReference type="NCBI Taxonomy" id="1278073"/>
    <lineage>
        <taxon>Bacteria</taxon>
        <taxon>Pseudomonadati</taxon>
        <taxon>Myxococcota</taxon>
        <taxon>Myxococcia</taxon>
        <taxon>Myxococcales</taxon>
        <taxon>Cystobacterineae</taxon>
        <taxon>Myxococcaceae</taxon>
        <taxon>Myxococcus</taxon>
    </lineage>
</organism>
<evidence type="ECO:0000259" key="1">
    <source>
        <dbReference type="Pfam" id="PF09937"/>
    </source>
</evidence>
<dbReference type="STRING" id="1278073.MYSTI_06603"/>
<dbReference type="Pfam" id="PF09937">
    <property type="entry name" value="DUF2169"/>
    <property type="match status" value="1"/>
</dbReference>
<dbReference type="EMBL" id="CP004025">
    <property type="protein sequence ID" value="AGC47876.1"/>
    <property type="molecule type" value="Genomic_DNA"/>
</dbReference>
<name>L7UFY0_MYXSD</name>
<dbReference type="eggNOG" id="COG5351">
    <property type="taxonomic scope" value="Bacteria"/>
</dbReference>
<dbReference type="Proteomes" id="UP000011131">
    <property type="component" value="Chromosome"/>
</dbReference>
<sequence>MCSSRQMLTGRFDVSEPVSVRHNSVLTLDNRTPYAAERAFVRDKTGIDHWVVIVKATYDIATGGVVRLADRQEPPLLESIHWGDPGKSSIRFETDFVLMKPGTDVLVNGTAHAPKGKAVAAVPIRVRVSTIDKTLIVSGVSVFYQGAFDLKVTKPFPFVSMPIRYEQAYGGSDTTSPDPKEHRADMRNPIGVGFATRSAHLADKPAPSVLYPAGDARKNGPAGYGAIPTHWSPRRELGGTYDEHWLTKQKPLLPTDWTEECLLCAPVDQRVAGHLHGGESVELVHMTPSGVLRFALPKVFLSFATHFGRKVEEHRSKLVTVIVEPDEARVLLVWQTTLKVPLRMMDYLDKTVITEKRHVR</sequence>
<dbReference type="KEGG" id="msd:MYSTI_06603"/>
<proteinExistence type="predicted"/>
<protein>
    <recommendedName>
        <fullName evidence="1">DUF2169 domain-containing protein</fullName>
    </recommendedName>
</protein>
<dbReference type="InterPro" id="IPR018683">
    <property type="entry name" value="DUF2169"/>
</dbReference>